<gene>
    <name evidence="1" type="ORF">Rumeso_03020</name>
</gene>
<dbReference type="Proteomes" id="UP000019666">
    <property type="component" value="Unassembled WGS sequence"/>
</dbReference>
<proteinExistence type="predicted"/>
<organism evidence="1 2">
    <name type="scientific">Rubellimicrobium mesophilum DSM 19309</name>
    <dbReference type="NCBI Taxonomy" id="442562"/>
    <lineage>
        <taxon>Bacteria</taxon>
        <taxon>Pseudomonadati</taxon>
        <taxon>Pseudomonadota</taxon>
        <taxon>Alphaproteobacteria</taxon>
        <taxon>Rhodobacterales</taxon>
        <taxon>Roseobacteraceae</taxon>
        <taxon>Rubellimicrobium</taxon>
    </lineage>
</organism>
<dbReference type="EMBL" id="AOSK01000081">
    <property type="protein sequence ID" value="EYD75450.1"/>
    <property type="molecule type" value="Genomic_DNA"/>
</dbReference>
<evidence type="ECO:0000313" key="2">
    <source>
        <dbReference type="Proteomes" id="UP000019666"/>
    </source>
</evidence>
<keyword evidence="2" id="KW-1185">Reference proteome</keyword>
<dbReference type="STRING" id="442562.Rumeso_03020"/>
<protein>
    <submittedName>
        <fullName evidence="1">Transcriptional regulator</fullName>
    </submittedName>
</protein>
<name>A0A017HMA7_9RHOB</name>
<dbReference type="AlphaFoldDB" id="A0A017HMA7"/>
<dbReference type="HOGENOM" id="CLU_173343_1_0_5"/>
<comment type="caution">
    <text evidence="1">The sequence shown here is derived from an EMBL/GenBank/DDBJ whole genome shotgun (WGS) entry which is preliminary data.</text>
</comment>
<accession>A0A017HMA7</accession>
<reference evidence="1 2" key="1">
    <citation type="submission" date="2013-02" db="EMBL/GenBank/DDBJ databases">
        <authorList>
            <person name="Fiebig A."/>
            <person name="Goeker M."/>
            <person name="Klenk H.-P.P."/>
        </authorList>
    </citation>
    <scope>NUCLEOTIDE SEQUENCE [LARGE SCALE GENOMIC DNA]</scope>
    <source>
        <strain evidence="1 2">DSM 19309</strain>
    </source>
</reference>
<sequence>MRRTGMNPFQPWQSAFAFWSMMAEAQTVIALRTLGMVGVLPASPRENHTMFAEKGPAFVEAAIAAGAAAMAGKSPDQIAHAAIKPIARRTGANVKRLTKPRT</sequence>
<evidence type="ECO:0000313" key="1">
    <source>
        <dbReference type="EMBL" id="EYD75450.1"/>
    </source>
</evidence>